<evidence type="ECO:0000256" key="8">
    <source>
        <dbReference type="ARBA" id="ARBA00023122"/>
    </source>
</evidence>
<dbReference type="InterPro" id="IPR005170">
    <property type="entry name" value="Transptr-assoc_dom"/>
</dbReference>
<dbReference type="Proteomes" id="UP000022311">
    <property type="component" value="Unassembled WGS sequence"/>
</dbReference>
<evidence type="ECO:0000256" key="11">
    <source>
        <dbReference type="ARBA" id="ARBA00038280"/>
    </source>
</evidence>
<dbReference type="InterPro" id="IPR002550">
    <property type="entry name" value="CNNM"/>
</dbReference>
<feature type="transmembrane region" description="Helical" evidence="15">
    <location>
        <begin position="56"/>
        <end position="76"/>
    </location>
</feature>
<dbReference type="InterPro" id="IPR016169">
    <property type="entry name" value="FAD-bd_PCMH_sub2"/>
</dbReference>
<dbReference type="GO" id="GO:0050660">
    <property type="term" value="F:flavin adenine dinucleotide binding"/>
    <property type="evidence" value="ECO:0007669"/>
    <property type="project" value="InterPro"/>
</dbReference>
<feature type="domain" description="CNNM transmembrane" evidence="16">
    <location>
        <begin position="1"/>
        <end position="197"/>
    </location>
</feature>
<keyword evidence="3" id="KW-1003">Cell membrane</keyword>
<dbReference type="PANTHER" id="PTHR22777">
    <property type="entry name" value="HEMOLYSIN-RELATED"/>
    <property type="match status" value="1"/>
</dbReference>
<evidence type="ECO:0000256" key="12">
    <source>
        <dbReference type="ARBA" id="ARBA00039818"/>
    </source>
</evidence>
<evidence type="ECO:0000256" key="6">
    <source>
        <dbReference type="ARBA" id="ARBA00022737"/>
    </source>
</evidence>
<dbReference type="Gene3D" id="3.30.465.10">
    <property type="match status" value="1"/>
</dbReference>
<dbReference type="FunFam" id="3.30.465.10:FF:000002">
    <property type="entry name" value="HlyC/CorC family transporter"/>
    <property type="match status" value="1"/>
</dbReference>
<evidence type="ECO:0000256" key="3">
    <source>
        <dbReference type="ARBA" id="ARBA00022475"/>
    </source>
</evidence>
<keyword evidence="8" id="KW-0129">CBS domain</keyword>
<dbReference type="PANTHER" id="PTHR22777:SF16">
    <property type="entry name" value="POLYAMINE EXPORT PROTEIN"/>
    <property type="match status" value="1"/>
</dbReference>
<dbReference type="Gene3D" id="3.10.580.10">
    <property type="entry name" value="CBS-domain"/>
    <property type="match status" value="1"/>
</dbReference>
<keyword evidence="5 13" id="KW-0812">Transmembrane</keyword>
<dbReference type="Pfam" id="PF03471">
    <property type="entry name" value="CorC_HlyC"/>
    <property type="match status" value="1"/>
</dbReference>
<dbReference type="FunFam" id="3.10.580.10:FF:000005">
    <property type="entry name" value="HlyC/CorC family transporter"/>
    <property type="match status" value="1"/>
</dbReference>
<comment type="caution">
    <text evidence="17">The sequence shown here is derived from an EMBL/GenBank/DDBJ whole genome shotgun (WGS) entry which is preliminary data.</text>
</comment>
<evidence type="ECO:0000256" key="15">
    <source>
        <dbReference type="SAM" id="Phobius"/>
    </source>
</evidence>
<dbReference type="InterPro" id="IPR046342">
    <property type="entry name" value="CBS_dom_sf"/>
</dbReference>
<reference evidence="17 18" key="1">
    <citation type="submission" date="2014-01" db="EMBL/GenBank/DDBJ databases">
        <authorList>
            <person name="Durkin A.S."/>
            <person name="McCorrison J."/>
            <person name="Torralba M."/>
            <person name="Gillis M."/>
            <person name="Haft D.H."/>
            <person name="Methe B."/>
            <person name="Sutton G."/>
            <person name="Nelson K.E."/>
        </authorList>
    </citation>
    <scope>NUCLEOTIDE SEQUENCE [LARGE SCALE GENOMIC DNA]</scope>
    <source>
        <strain evidence="17 18">205/92</strain>
    </source>
</reference>
<feature type="transmembrane region" description="Helical" evidence="15">
    <location>
        <begin position="96"/>
        <end position="121"/>
    </location>
</feature>
<accession>A0AAV3M325</accession>
<dbReference type="CDD" id="cd04590">
    <property type="entry name" value="CBS_pair_CorC_HlyC_assoc"/>
    <property type="match status" value="1"/>
</dbReference>
<organism evidence="17 18">
    <name type="scientific">Providencia alcalifaciens 205/92</name>
    <dbReference type="NCBI Taxonomy" id="1256988"/>
    <lineage>
        <taxon>Bacteria</taxon>
        <taxon>Pseudomonadati</taxon>
        <taxon>Pseudomonadota</taxon>
        <taxon>Gammaproteobacteria</taxon>
        <taxon>Enterobacterales</taxon>
        <taxon>Morganellaceae</taxon>
        <taxon>Providencia</taxon>
    </lineage>
</organism>
<feature type="region of interest" description="Disordered" evidence="14">
    <location>
        <begin position="433"/>
        <end position="454"/>
    </location>
</feature>
<keyword evidence="6" id="KW-0677">Repeat</keyword>
<dbReference type="Pfam" id="PF01595">
    <property type="entry name" value="CNNM"/>
    <property type="match status" value="1"/>
</dbReference>
<evidence type="ECO:0000256" key="1">
    <source>
        <dbReference type="ARBA" id="ARBA00004429"/>
    </source>
</evidence>
<dbReference type="GeneID" id="57292105"/>
<sequence>MLNSLLIVLLLCAISAFFSLSEISLAASRRIKLKLMADEGNVNAARVLKLQEMPGMFFTVVQIGLNAVAILAGIVGESAFSPALQELFIKFLSPVWAQQAASILSFTIVTSLFILVADLTPKRIGMVKPEAIAIRIVNPMRFCLVVLSPLVWFFNGLANLIFKLFKLPIARNEDITSDDIFAVVEAGAVAGVLRKQEHELIENVFELESRTVPSAMTPRESIIFFDKDESEESIKHKISTQPHSKFLVCAGDIDHVIGYVDSKELLNRVLNGQSLSLREGVHIQTTLMIPDTLSLSDTLEAFKTSGVDFAVILNEYALVMGIITINDVMITLMGDLIGPGQEEQIITRDENSWLVDGGTPIEDVQRILDIDEFPDFSNYETIAGFMMYRLRKMPKRTDFVKYAGYKFEVVDIDNYKIDQLLVTRITNTPSAVVIQPGTENNKTANDTSHSSDKH</sequence>
<comment type="similarity">
    <text evidence="11">Belongs to the UPF0053 family. PaeA subfamily.</text>
</comment>
<evidence type="ECO:0000259" key="16">
    <source>
        <dbReference type="PROSITE" id="PS51846"/>
    </source>
</evidence>
<feature type="transmembrane region" description="Helical" evidence="15">
    <location>
        <begin position="6"/>
        <end position="27"/>
    </location>
</feature>
<proteinExistence type="inferred from homology"/>
<gene>
    <name evidence="17" type="ORF">HMPREF1563_0482</name>
</gene>
<evidence type="ECO:0000256" key="9">
    <source>
        <dbReference type="ARBA" id="ARBA00023136"/>
    </source>
</evidence>
<keyword evidence="4" id="KW-0997">Cell inner membrane</keyword>
<evidence type="ECO:0000256" key="7">
    <source>
        <dbReference type="ARBA" id="ARBA00022989"/>
    </source>
</evidence>
<dbReference type="SMART" id="SM01091">
    <property type="entry name" value="CorC_HlyC"/>
    <property type="match status" value="1"/>
</dbReference>
<evidence type="ECO:0000313" key="17">
    <source>
        <dbReference type="EMBL" id="EUD09994.1"/>
    </source>
</evidence>
<evidence type="ECO:0000256" key="13">
    <source>
        <dbReference type="PROSITE-ProRule" id="PRU01193"/>
    </source>
</evidence>
<feature type="transmembrane region" description="Helical" evidence="15">
    <location>
        <begin position="142"/>
        <end position="162"/>
    </location>
</feature>
<dbReference type="InterPro" id="IPR036318">
    <property type="entry name" value="FAD-bd_PCMH-like_sf"/>
</dbReference>
<dbReference type="InterPro" id="IPR044751">
    <property type="entry name" value="Ion_transp-like_CBS"/>
</dbReference>
<evidence type="ECO:0000256" key="10">
    <source>
        <dbReference type="ARBA" id="ARBA00037177"/>
    </source>
</evidence>
<dbReference type="AlphaFoldDB" id="A0AAV3M325"/>
<evidence type="ECO:0000313" key="18">
    <source>
        <dbReference type="Proteomes" id="UP000022311"/>
    </source>
</evidence>
<evidence type="ECO:0000256" key="5">
    <source>
        <dbReference type="ARBA" id="ARBA00022692"/>
    </source>
</evidence>
<protein>
    <recommendedName>
        <fullName evidence="12">Polyamine export protein</fullName>
    </recommendedName>
</protein>
<dbReference type="PROSITE" id="PS51846">
    <property type="entry name" value="CNNM"/>
    <property type="match status" value="1"/>
</dbReference>
<evidence type="ECO:0000256" key="14">
    <source>
        <dbReference type="SAM" id="MobiDB-lite"/>
    </source>
</evidence>
<comment type="function">
    <text evidence="10">Involved in cadaverine and putrescine tolerance in stationary phase. May facilitate the efflux of both cadaverine and putrescine from the cytoplasm, reducing potentially toxic levels under certain stress conditions.</text>
</comment>
<dbReference type="SUPFAM" id="SSF56176">
    <property type="entry name" value="FAD-binding/transporter-associated domain-like"/>
    <property type="match status" value="1"/>
</dbReference>
<feature type="compositionally biased region" description="Polar residues" evidence="14">
    <location>
        <begin position="437"/>
        <end position="448"/>
    </location>
</feature>
<name>A0AAV3M325_9GAMM</name>
<evidence type="ECO:0000256" key="2">
    <source>
        <dbReference type="ARBA" id="ARBA00022448"/>
    </source>
</evidence>
<dbReference type="RefSeq" id="WP_006657995.1">
    <property type="nucleotide sequence ID" value="NZ_JALD01000065.1"/>
</dbReference>
<dbReference type="GO" id="GO:0005886">
    <property type="term" value="C:plasma membrane"/>
    <property type="evidence" value="ECO:0007669"/>
    <property type="project" value="UniProtKB-SubCell"/>
</dbReference>
<dbReference type="EMBL" id="JALD01000065">
    <property type="protein sequence ID" value="EUD09994.1"/>
    <property type="molecule type" value="Genomic_DNA"/>
</dbReference>
<comment type="subcellular location">
    <subcellularLocation>
        <location evidence="1">Cell inner membrane</location>
        <topology evidence="1">Multi-pass membrane protein</topology>
    </subcellularLocation>
</comment>
<dbReference type="SUPFAM" id="SSF54631">
    <property type="entry name" value="CBS-domain pair"/>
    <property type="match status" value="1"/>
</dbReference>
<evidence type="ECO:0000256" key="4">
    <source>
        <dbReference type="ARBA" id="ARBA00022519"/>
    </source>
</evidence>
<keyword evidence="2" id="KW-0813">Transport</keyword>
<keyword evidence="9 13" id="KW-0472">Membrane</keyword>
<keyword evidence="7 13" id="KW-1133">Transmembrane helix</keyword>